<gene>
    <name evidence="4" type="ORF">E3O44_10855</name>
</gene>
<dbReference type="SUPFAM" id="SSF53933">
    <property type="entry name" value="Microbial ribonucleases"/>
    <property type="match status" value="1"/>
</dbReference>
<keyword evidence="5" id="KW-1185">Reference proteome</keyword>
<evidence type="ECO:0000256" key="2">
    <source>
        <dbReference type="ARBA" id="ARBA00022801"/>
    </source>
</evidence>
<organism evidence="4 5">
    <name type="scientific">Cryobacterium algoricola</name>
    <dbReference type="NCBI Taxonomy" id="1259183"/>
    <lineage>
        <taxon>Bacteria</taxon>
        <taxon>Bacillati</taxon>
        <taxon>Actinomycetota</taxon>
        <taxon>Actinomycetes</taxon>
        <taxon>Micrococcales</taxon>
        <taxon>Microbacteriaceae</taxon>
        <taxon>Cryobacterium</taxon>
    </lineage>
</organism>
<dbReference type="InterPro" id="IPR000026">
    <property type="entry name" value="N1-like"/>
</dbReference>
<evidence type="ECO:0000313" key="4">
    <source>
        <dbReference type="EMBL" id="TFB87583.1"/>
    </source>
</evidence>
<comment type="caution">
    <text evidence="4">The sequence shown here is derived from an EMBL/GenBank/DDBJ whole genome shotgun (WGS) entry which is preliminary data.</text>
</comment>
<evidence type="ECO:0000313" key="5">
    <source>
        <dbReference type="Proteomes" id="UP000297608"/>
    </source>
</evidence>
<evidence type="ECO:0000256" key="3">
    <source>
        <dbReference type="SAM" id="MobiDB-lite"/>
    </source>
</evidence>
<keyword evidence="1" id="KW-0540">Nuclease</keyword>
<feature type="region of interest" description="Disordered" evidence="3">
    <location>
        <begin position="1"/>
        <end position="73"/>
    </location>
</feature>
<keyword evidence="2" id="KW-0378">Hydrolase</keyword>
<dbReference type="EMBL" id="SOFG01000011">
    <property type="protein sequence ID" value="TFB87583.1"/>
    <property type="molecule type" value="Genomic_DNA"/>
</dbReference>
<dbReference type="Pfam" id="PF00545">
    <property type="entry name" value="Ribonuclease"/>
    <property type="match status" value="1"/>
</dbReference>
<protein>
    <submittedName>
        <fullName evidence="4">Uncharacterized protein</fullName>
    </submittedName>
</protein>
<sequence>MQGQIGDIVESMQSTGTPPPGVRQGGLPGKPGVYGNRSGALPAQPQGYYSESDVWPGTGSRGTERVVTGGSGEVWYTPDHYGTFRSWPW</sequence>
<accession>A0ABY2IG29</accession>
<name>A0ABY2IG29_9MICO</name>
<dbReference type="Proteomes" id="UP000297608">
    <property type="component" value="Unassembled WGS sequence"/>
</dbReference>
<dbReference type="Gene3D" id="3.10.450.30">
    <property type="entry name" value="Microbial ribonucleases"/>
    <property type="match status" value="1"/>
</dbReference>
<reference evidence="4 5" key="1">
    <citation type="submission" date="2019-03" db="EMBL/GenBank/DDBJ databases">
        <title>Genomics of glacier-inhabiting Cryobacterium strains.</title>
        <authorList>
            <person name="Liu Q."/>
            <person name="Xin Y.-H."/>
        </authorList>
    </citation>
    <scope>NUCLEOTIDE SEQUENCE [LARGE SCALE GENOMIC DNA]</scope>
    <source>
        <strain evidence="4 5">MDB2-B</strain>
    </source>
</reference>
<dbReference type="InterPro" id="IPR016191">
    <property type="entry name" value="Ribonuclease/ribotoxin"/>
</dbReference>
<proteinExistence type="predicted"/>
<evidence type="ECO:0000256" key="1">
    <source>
        <dbReference type="ARBA" id="ARBA00022722"/>
    </source>
</evidence>